<dbReference type="EMBL" id="JAPWTJ010000876">
    <property type="protein sequence ID" value="KAJ8975113.1"/>
    <property type="molecule type" value="Genomic_DNA"/>
</dbReference>
<evidence type="ECO:0000313" key="2">
    <source>
        <dbReference type="EMBL" id="KAJ8975113.1"/>
    </source>
</evidence>
<name>A0ABQ9JBU9_9CUCU</name>
<protein>
    <recommendedName>
        <fullName evidence="1">RNase H type-1 domain-containing protein</fullName>
    </recommendedName>
</protein>
<dbReference type="SUPFAM" id="SSF53098">
    <property type="entry name" value="Ribonuclease H-like"/>
    <property type="match status" value="1"/>
</dbReference>
<dbReference type="InterPro" id="IPR036397">
    <property type="entry name" value="RNaseH_sf"/>
</dbReference>
<dbReference type="Gene3D" id="3.30.420.10">
    <property type="entry name" value="Ribonuclease H-like superfamily/Ribonuclease H"/>
    <property type="match status" value="1"/>
</dbReference>
<proteinExistence type="predicted"/>
<reference evidence="2" key="1">
    <citation type="journal article" date="2023" name="Insect Mol. Biol.">
        <title>Genome sequencing provides insights into the evolution of gene families encoding plant cell wall-degrading enzymes in longhorned beetles.</title>
        <authorList>
            <person name="Shin N.R."/>
            <person name="Okamura Y."/>
            <person name="Kirsch R."/>
            <person name="Pauchet Y."/>
        </authorList>
    </citation>
    <scope>NUCLEOTIDE SEQUENCE</scope>
    <source>
        <strain evidence="2">MMC_N1</strain>
    </source>
</reference>
<comment type="caution">
    <text evidence="2">The sequence shown here is derived from an EMBL/GenBank/DDBJ whole genome shotgun (WGS) entry which is preliminary data.</text>
</comment>
<dbReference type="Pfam" id="PF00075">
    <property type="entry name" value="RNase_H"/>
    <property type="match status" value="1"/>
</dbReference>
<dbReference type="InterPro" id="IPR012337">
    <property type="entry name" value="RNaseH-like_sf"/>
</dbReference>
<dbReference type="InterPro" id="IPR002156">
    <property type="entry name" value="RNaseH_domain"/>
</dbReference>
<evidence type="ECO:0000259" key="1">
    <source>
        <dbReference type="PROSITE" id="PS50879"/>
    </source>
</evidence>
<sequence>MFNDPQHATPMSLWENHRGLLAIESSKVKSRLVLECKKTLNDLDNRSQVILTWVPGHSGIRGDEEADILAREGSATRSAMYPIGLEPVLGVPYLMGVSAMKELLTKEFKNSWRKTPNADGKETSISRPHRMLSNCKGQRTALWEQYSEPRGSQEYSAQELCTFAKEVGIPG</sequence>
<dbReference type="PROSITE" id="PS50879">
    <property type="entry name" value="RNASE_H_1"/>
    <property type="match status" value="1"/>
</dbReference>
<organism evidence="2 3">
    <name type="scientific">Molorchus minor</name>
    <dbReference type="NCBI Taxonomy" id="1323400"/>
    <lineage>
        <taxon>Eukaryota</taxon>
        <taxon>Metazoa</taxon>
        <taxon>Ecdysozoa</taxon>
        <taxon>Arthropoda</taxon>
        <taxon>Hexapoda</taxon>
        <taxon>Insecta</taxon>
        <taxon>Pterygota</taxon>
        <taxon>Neoptera</taxon>
        <taxon>Endopterygota</taxon>
        <taxon>Coleoptera</taxon>
        <taxon>Polyphaga</taxon>
        <taxon>Cucujiformia</taxon>
        <taxon>Chrysomeloidea</taxon>
        <taxon>Cerambycidae</taxon>
        <taxon>Lamiinae</taxon>
        <taxon>Monochamini</taxon>
        <taxon>Molorchus</taxon>
    </lineage>
</organism>
<keyword evidence="3" id="KW-1185">Reference proteome</keyword>
<evidence type="ECO:0000313" key="3">
    <source>
        <dbReference type="Proteomes" id="UP001162164"/>
    </source>
</evidence>
<dbReference type="Proteomes" id="UP001162164">
    <property type="component" value="Unassembled WGS sequence"/>
</dbReference>
<accession>A0ABQ9JBU9</accession>
<feature type="domain" description="RNase H type-1" evidence="1">
    <location>
        <begin position="1"/>
        <end position="75"/>
    </location>
</feature>
<gene>
    <name evidence="2" type="ORF">NQ317_017975</name>
</gene>